<dbReference type="Proteomes" id="UP000557899">
    <property type="component" value="Unassembled WGS sequence"/>
</dbReference>
<proteinExistence type="predicted"/>
<accession>A0A7X6PRF0</accession>
<organism evidence="1 2">
    <name type="scientific">Corynebacterium humireducens</name>
    <dbReference type="NCBI Taxonomy" id="1223514"/>
    <lineage>
        <taxon>Bacteria</taxon>
        <taxon>Bacillati</taxon>
        <taxon>Actinomycetota</taxon>
        <taxon>Actinomycetes</taxon>
        <taxon>Mycobacteriales</taxon>
        <taxon>Corynebacteriaceae</taxon>
        <taxon>Corynebacterium</taxon>
    </lineage>
</organism>
<protein>
    <submittedName>
        <fullName evidence="1">Uncharacterized protein</fullName>
    </submittedName>
</protein>
<evidence type="ECO:0000313" key="1">
    <source>
        <dbReference type="EMBL" id="NLA56894.1"/>
    </source>
</evidence>
<reference evidence="1 2" key="1">
    <citation type="journal article" date="2020" name="Biotechnol. Biofuels">
        <title>New insights from the biogas microbiome by comprehensive genome-resolved metagenomics of nearly 1600 species originating from multiple anaerobic digesters.</title>
        <authorList>
            <person name="Campanaro S."/>
            <person name="Treu L."/>
            <person name="Rodriguez-R L.M."/>
            <person name="Kovalovszki A."/>
            <person name="Ziels R.M."/>
            <person name="Maus I."/>
            <person name="Zhu X."/>
            <person name="Kougias P.G."/>
            <person name="Basile A."/>
            <person name="Luo G."/>
            <person name="Schluter A."/>
            <person name="Konstantinidis K.T."/>
            <person name="Angelidaki I."/>
        </authorList>
    </citation>
    <scope>NUCLEOTIDE SEQUENCE [LARGE SCALE GENOMIC DNA]</scope>
    <source>
        <strain evidence="1">AS15tlH2ME_198</strain>
    </source>
</reference>
<feature type="non-terminal residue" evidence="1">
    <location>
        <position position="47"/>
    </location>
</feature>
<comment type="caution">
    <text evidence="1">The sequence shown here is derived from an EMBL/GenBank/DDBJ whole genome shotgun (WGS) entry which is preliminary data.</text>
</comment>
<dbReference type="AlphaFoldDB" id="A0A7X6PRF0"/>
<dbReference type="EMBL" id="JAAZHI010000225">
    <property type="protein sequence ID" value="NLA56894.1"/>
    <property type="molecule type" value="Genomic_DNA"/>
</dbReference>
<sequence length="47" mass="5551">MFFILVFGLVAVAFFFSFRSQAETRRDARDNKVDELTDARAHAERWI</sequence>
<gene>
    <name evidence="1" type="ORF">GX859_11530</name>
</gene>
<evidence type="ECO:0000313" key="2">
    <source>
        <dbReference type="Proteomes" id="UP000557899"/>
    </source>
</evidence>
<name>A0A7X6PRF0_9CORY</name>